<protein>
    <submittedName>
        <fullName evidence="1">Uncharacterized protein</fullName>
    </submittedName>
</protein>
<organism evidence="1">
    <name type="scientific">Cacopsylla melanoneura</name>
    <dbReference type="NCBI Taxonomy" id="428564"/>
    <lineage>
        <taxon>Eukaryota</taxon>
        <taxon>Metazoa</taxon>
        <taxon>Ecdysozoa</taxon>
        <taxon>Arthropoda</taxon>
        <taxon>Hexapoda</taxon>
        <taxon>Insecta</taxon>
        <taxon>Pterygota</taxon>
        <taxon>Neoptera</taxon>
        <taxon>Paraneoptera</taxon>
        <taxon>Hemiptera</taxon>
        <taxon>Sternorrhyncha</taxon>
        <taxon>Psylloidea</taxon>
        <taxon>Psyllidae</taxon>
        <taxon>Psyllinae</taxon>
        <taxon>Cacopsylla</taxon>
    </lineage>
</organism>
<dbReference type="AlphaFoldDB" id="A0A8D8VLR7"/>
<dbReference type="EMBL" id="HBUF01067783">
    <property type="protein sequence ID" value="CAG6628288.1"/>
    <property type="molecule type" value="Transcribed_RNA"/>
</dbReference>
<accession>A0A8D8VLR7</accession>
<sequence>MGTKMEIIMGTKTGTMSTRVTRMVVRRLATATVVIVSTTRTVAGTRIPPIPRSPMILKMPPPPTALPQASRDLSSIFRISKSIRTHSRVLRSQARTRGCPPLPTHRNCPCPPFRLISKPLFLRWRFDLSRPL</sequence>
<reference evidence="1" key="1">
    <citation type="submission" date="2021-05" db="EMBL/GenBank/DDBJ databases">
        <authorList>
            <person name="Alioto T."/>
            <person name="Alioto T."/>
            <person name="Gomez Garrido J."/>
        </authorList>
    </citation>
    <scope>NUCLEOTIDE SEQUENCE</scope>
</reference>
<evidence type="ECO:0000313" key="1">
    <source>
        <dbReference type="EMBL" id="CAG6628288.1"/>
    </source>
</evidence>
<proteinExistence type="predicted"/>
<name>A0A8D8VLR7_9HEMI</name>